<dbReference type="Pfam" id="PF04969">
    <property type="entry name" value="CS"/>
    <property type="match status" value="1"/>
</dbReference>
<evidence type="ECO:0000256" key="7">
    <source>
        <dbReference type="ARBA" id="ARBA00022516"/>
    </source>
</evidence>
<evidence type="ECO:0000256" key="15">
    <source>
        <dbReference type="ARBA" id="ARBA00042997"/>
    </source>
</evidence>
<dbReference type="PANTHER" id="PTHR22932:SF3">
    <property type="entry name" value="PROSTAGLANDIN E SYNTHASE 3"/>
    <property type="match status" value="1"/>
</dbReference>
<reference evidence="18 19" key="1">
    <citation type="submission" date="2020-03" db="EMBL/GenBank/DDBJ databases">
        <title>Dissostichus mawsoni Genome sequencing and assembly.</title>
        <authorList>
            <person name="Park H."/>
        </authorList>
    </citation>
    <scope>NUCLEOTIDE SEQUENCE [LARGE SCALE GENOMIC DNA]</scope>
    <source>
        <strain evidence="18">DM0001</strain>
        <tissue evidence="18">Muscle</tissue>
    </source>
</reference>
<comment type="caution">
    <text evidence="18">The sequence shown here is derived from an EMBL/GenBank/DDBJ whole genome shotgun (WGS) entry which is preliminary data.</text>
</comment>
<comment type="subcellular location">
    <subcellularLocation>
        <location evidence="2">Cytoplasm</location>
    </subcellularLocation>
</comment>
<keyword evidence="5" id="KW-0963">Cytoplasm</keyword>
<evidence type="ECO:0000313" key="19">
    <source>
        <dbReference type="Proteomes" id="UP000518266"/>
    </source>
</evidence>
<keyword evidence="8" id="KW-0643">Prostaglandin biosynthesis</keyword>
<dbReference type="Gene3D" id="2.60.40.790">
    <property type="match status" value="1"/>
</dbReference>
<keyword evidence="12" id="KW-0413">Isomerase</keyword>
<feature type="compositionally biased region" description="Acidic residues" evidence="16">
    <location>
        <begin position="200"/>
        <end position="222"/>
    </location>
</feature>
<comment type="similarity">
    <text evidence="13">Belongs to the p23/wos2 family.</text>
</comment>
<dbReference type="GO" id="GO:0006457">
    <property type="term" value="P:protein folding"/>
    <property type="evidence" value="ECO:0007669"/>
    <property type="project" value="TreeGrafter"/>
</dbReference>
<organism evidence="18 19">
    <name type="scientific">Dissostichus mawsoni</name>
    <name type="common">Antarctic cod</name>
    <dbReference type="NCBI Taxonomy" id="36200"/>
    <lineage>
        <taxon>Eukaryota</taxon>
        <taxon>Metazoa</taxon>
        <taxon>Chordata</taxon>
        <taxon>Craniata</taxon>
        <taxon>Vertebrata</taxon>
        <taxon>Euteleostomi</taxon>
        <taxon>Actinopterygii</taxon>
        <taxon>Neopterygii</taxon>
        <taxon>Teleostei</taxon>
        <taxon>Neoteleostei</taxon>
        <taxon>Acanthomorphata</taxon>
        <taxon>Eupercaria</taxon>
        <taxon>Perciformes</taxon>
        <taxon>Notothenioidei</taxon>
        <taxon>Nototheniidae</taxon>
        <taxon>Dissostichus</taxon>
    </lineage>
</organism>
<evidence type="ECO:0000256" key="9">
    <source>
        <dbReference type="ARBA" id="ARBA00022832"/>
    </source>
</evidence>
<dbReference type="GO" id="GO:0005634">
    <property type="term" value="C:nucleus"/>
    <property type="evidence" value="ECO:0007669"/>
    <property type="project" value="TreeGrafter"/>
</dbReference>
<dbReference type="GO" id="GO:0051087">
    <property type="term" value="F:protein-folding chaperone binding"/>
    <property type="evidence" value="ECO:0007669"/>
    <property type="project" value="TreeGrafter"/>
</dbReference>
<evidence type="ECO:0000256" key="1">
    <source>
        <dbReference type="ARBA" id="ARBA00000609"/>
    </source>
</evidence>
<evidence type="ECO:0000256" key="11">
    <source>
        <dbReference type="ARBA" id="ARBA00023160"/>
    </source>
</evidence>
<evidence type="ECO:0000256" key="3">
    <source>
        <dbReference type="ARBA" id="ARBA00004702"/>
    </source>
</evidence>
<dbReference type="PROSITE" id="PS51203">
    <property type="entry name" value="CS"/>
    <property type="match status" value="1"/>
</dbReference>
<dbReference type="InterPro" id="IPR008978">
    <property type="entry name" value="HSP20-like_chaperone"/>
</dbReference>
<feature type="domain" description="CS" evidence="17">
    <location>
        <begin position="74"/>
        <end position="163"/>
    </location>
</feature>
<evidence type="ECO:0000256" key="16">
    <source>
        <dbReference type="SAM" id="MobiDB-lite"/>
    </source>
</evidence>
<keyword evidence="10" id="KW-0443">Lipid metabolism</keyword>
<dbReference type="InterPro" id="IPR045250">
    <property type="entry name" value="p23-like"/>
</dbReference>
<evidence type="ECO:0000256" key="6">
    <source>
        <dbReference type="ARBA" id="ARBA00022501"/>
    </source>
</evidence>
<dbReference type="GO" id="GO:0051131">
    <property type="term" value="P:chaperone-mediated protein complex assembly"/>
    <property type="evidence" value="ECO:0007669"/>
    <property type="project" value="TreeGrafter"/>
</dbReference>
<evidence type="ECO:0000256" key="8">
    <source>
        <dbReference type="ARBA" id="ARBA00022585"/>
    </source>
</evidence>
<keyword evidence="6" id="KW-0644">Prostaglandin metabolism</keyword>
<sequence>MNTLETSSTFQLRQCGHSYPGIRNKIRSRVHIIREAFALLVSGQHTFPFICRHCPSFPVTVLSTNKKRTSRRDMHPATAKWYDRRDCVFIEFCVADSKDLKIDFDKTKCGFSCLAGTDDVKHENEMDLFEAIDENESKHKRTDRSVLLYLKKAQPGKPWPRLTKEKAKCRLQQLERLEDDSDEEMGNFDQFSDMMNTMGGEEDIPDLDGGAEDDESADSDDESSFRLFIKYDPPFSVGACPNDTNV</sequence>
<gene>
    <name evidence="18" type="ORF">F7725_000965</name>
</gene>
<evidence type="ECO:0000256" key="4">
    <source>
        <dbReference type="ARBA" id="ARBA00012203"/>
    </source>
</evidence>
<evidence type="ECO:0000256" key="14">
    <source>
        <dbReference type="ARBA" id="ARBA00040552"/>
    </source>
</evidence>
<dbReference type="GO" id="GO:1905323">
    <property type="term" value="P:telomerase holoenzyme complex assembly"/>
    <property type="evidence" value="ECO:0007669"/>
    <property type="project" value="TreeGrafter"/>
</dbReference>
<evidence type="ECO:0000256" key="13">
    <source>
        <dbReference type="ARBA" id="ARBA00025733"/>
    </source>
</evidence>
<evidence type="ECO:0000256" key="12">
    <source>
        <dbReference type="ARBA" id="ARBA00023235"/>
    </source>
</evidence>
<dbReference type="SUPFAM" id="SSF49764">
    <property type="entry name" value="HSP20-like chaperones"/>
    <property type="match status" value="1"/>
</dbReference>
<evidence type="ECO:0000256" key="10">
    <source>
        <dbReference type="ARBA" id="ARBA00023098"/>
    </source>
</evidence>
<keyword evidence="11" id="KW-0275">Fatty acid biosynthesis</keyword>
<keyword evidence="19" id="KW-1185">Reference proteome</keyword>
<dbReference type="OrthoDB" id="1564555at2759"/>
<protein>
    <recommendedName>
        <fullName evidence="14">Prostaglandin E synthase 3</fullName>
        <ecNumber evidence="4">5.3.99.3</ecNumber>
    </recommendedName>
    <alternativeName>
        <fullName evidence="15">Cytosolic prostaglandin E2 synthase</fullName>
    </alternativeName>
</protein>
<keyword evidence="7" id="KW-0444">Lipid biosynthesis</keyword>
<comment type="pathway">
    <text evidence="3">Lipid metabolism; prostaglandin biosynthesis.</text>
</comment>
<keyword evidence="9" id="KW-0276">Fatty acid metabolism</keyword>
<comment type="catalytic activity">
    <reaction evidence="1">
        <text>prostaglandin H2 = prostaglandin E2</text>
        <dbReference type="Rhea" id="RHEA:12893"/>
        <dbReference type="ChEBI" id="CHEBI:57405"/>
        <dbReference type="ChEBI" id="CHEBI:606564"/>
        <dbReference type="EC" id="5.3.99.3"/>
    </reaction>
</comment>
<dbReference type="GO" id="GO:0051879">
    <property type="term" value="F:Hsp90 protein binding"/>
    <property type="evidence" value="ECO:0007669"/>
    <property type="project" value="InterPro"/>
</dbReference>
<dbReference type="GO" id="GO:0005829">
    <property type="term" value="C:cytosol"/>
    <property type="evidence" value="ECO:0007669"/>
    <property type="project" value="TreeGrafter"/>
</dbReference>
<name>A0A7J5ZGE1_DISMA</name>
<dbReference type="PANTHER" id="PTHR22932">
    <property type="entry name" value="TELOMERASE-BINDING PROTEIN P23 HSP90 CO-CHAPERONE"/>
    <property type="match status" value="1"/>
</dbReference>
<evidence type="ECO:0000313" key="18">
    <source>
        <dbReference type="EMBL" id="KAF3860710.1"/>
    </source>
</evidence>
<dbReference type="GO" id="GO:0050220">
    <property type="term" value="F:prostaglandin-E synthase activity"/>
    <property type="evidence" value="ECO:0007669"/>
    <property type="project" value="UniProtKB-EC"/>
</dbReference>
<dbReference type="InterPro" id="IPR007052">
    <property type="entry name" value="CS_dom"/>
</dbReference>
<evidence type="ECO:0000259" key="17">
    <source>
        <dbReference type="PROSITE" id="PS51203"/>
    </source>
</evidence>
<evidence type="ECO:0000256" key="2">
    <source>
        <dbReference type="ARBA" id="ARBA00004496"/>
    </source>
</evidence>
<proteinExistence type="inferred from homology"/>
<dbReference type="GO" id="GO:0007004">
    <property type="term" value="P:telomere maintenance via telomerase"/>
    <property type="evidence" value="ECO:0007669"/>
    <property type="project" value="TreeGrafter"/>
</dbReference>
<dbReference type="EMBL" id="JAAKFY010000002">
    <property type="protein sequence ID" value="KAF3860710.1"/>
    <property type="molecule type" value="Genomic_DNA"/>
</dbReference>
<evidence type="ECO:0000256" key="5">
    <source>
        <dbReference type="ARBA" id="ARBA00022490"/>
    </source>
</evidence>
<dbReference type="EC" id="5.3.99.3" evidence="4"/>
<dbReference type="AlphaFoldDB" id="A0A7J5ZGE1"/>
<dbReference type="GO" id="GO:0001516">
    <property type="term" value="P:prostaglandin biosynthetic process"/>
    <property type="evidence" value="ECO:0007669"/>
    <property type="project" value="UniProtKB-KW"/>
</dbReference>
<dbReference type="Proteomes" id="UP000518266">
    <property type="component" value="Unassembled WGS sequence"/>
</dbReference>
<feature type="region of interest" description="Disordered" evidence="16">
    <location>
        <begin position="178"/>
        <end position="224"/>
    </location>
</feature>
<accession>A0A7J5ZGE1</accession>